<comment type="subcellular location">
    <subcellularLocation>
        <location evidence="2">Spore core</location>
    </subcellularLocation>
</comment>
<comment type="caution">
    <text evidence="4">The sequence shown here is derived from an EMBL/GenBank/DDBJ whole genome shotgun (WGS) entry which is preliminary data.</text>
</comment>
<proteinExistence type="evidence at transcript level"/>
<evidence type="ECO:0000256" key="1">
    <source>
        <dbReference type="ARBA" id="ARBA00022969"/>
    </source>
</evidence>
<evidence type="ECO:0000313" key="4">
    <source>
        <dbReference type="EMBL" id="MDG5752701.1"/>
    </source>
</evidence>
<dbReference type="HAMAP" id="MF_00665">
    <property type="entry name" value="SspO"/>
    <property type="match status" value="1"/>
</dbReference>
<evidence type="ECO:0000313" key="5">
    <source>
        <dbReference type="Proteomes" id="UP001218246"/>
    </source>
</evidence>
<comment type="induction">
    <text evidence="2">Expressed only in the forespore compartment of sporulating cells.</text>
</comment>
<keyword evidence="1 2" id="KW-0749">Sporulation</keyword>
<reference evidence="4 5" key="1">
    <citation type="submission" date="2023-04" db="EMBL/GenBank/DDBJ databases">
        <title>Ectobacillus antri isolated from activated sludge.</title>
        <authorList>
            <person name="Yan P."/>
            <person name="Liu X."/>
        </authorList>
    </citation>
    <scope>NUCLEOTIDE SEQUENCE [LARGE SCALE GENOMIC DNA]</scope>
    <source>
        <strain evidence="4 5">C18H</strain>
    </source>
</reference>
<protein>
    <recommendedName>
        <fullName evidence="2">Small, acid-soluble spore protein O</fullName>
        <shortName evidence="2">SASP O</shortName>
    </recommendedName>
</protein>
<organism evidence="4 5">
    <name type="scientific">Ectobacillus antri</name>
    <dbReference type="NCBI Taxonomy" id="2486280"/>
    <lineage>
        <taxon>Bacteria</taxon>
        <taxon>Bacillati</taxon>
        <taxon>Bacillota</taxon>
        <taxon>Bacilli</taxon>
        <taxon>Bacillales</taxon>
        <taxon>Bacillaceae</taxon>
        <taxon>Ectobacillus</taxon>
    </lineage>
</organism>
<evidence type="ECO:0000256" key="3">
    <source>
        <dbReference type="SAM" id="MobiDB-lite"/>
    </source>
</evidence>
<evidence type="ECO:0000256" key="2">
    <source>
        <dbReference type="HAMAP-Rule" id="MF_00665"/>
    </source>
</evidence>
<dbReference type="Pfam" id="PF08175">
    <property type="entry name" value="SspO"/>
    <property type="match status" value="1"/>
</dbReference>
<feature type="region of interest" description="Disordered" evidence="3">
    <location>
        <begin position="1"/>
        <end position="49"/>
    </location>
</feature>
<name>A0ABT6H044_9BACI</name>
<sequence>MGKRKANHVIPGMNAASAQGQGAGYNEELSNEPLTPEQRQNNKKRKKNQ</sequence>
<dbReference type="NCBIfam" id="TIGR02864">
    <property type="entry name" value="spore_sspO"/>
    <property type="match status" value="1"/>
</dbReference>
<keyword evidence="5" id="KW-1185">Reference proteome</keyword>
<gene>
    <name evidence="2 4" type="primary">sspO</name>
    <name evidence="4" type="ORF">P6P90_01635</name>
</gene>
<comment type="similarity">
    <text evidence="2">Belongs to the SspO family.</text>
</comment>
<dbReference type="InterPro" id="IPR012613">
    <property type="entry name" value="SASP_SspO"/>
</dbReference>
<accession>A0ABT6H044</accession>
<dbReference type="RefSeq" id="WP_124563799.1">
    <property type="nucleotide sequence ID" value="NZ_JARRRY010000001.1"/>
</dbReference>
<dbReference type="Proteomes" id="UP001218246">
    <property type="component" value="Unassembled WGS sequence"/>
</dbReference>
<dbReference type="EMBL" id="JARULN010000001">
    <property type="protein sequence ID" value="MDG5752701.1"/>
    <property type="molecule type" value="Genomic_DNA"/>
</dbReference>